<keyword evidence="2" id="KW-1133">Transmembrane helix</keyword>
<evidence type="ECO:0000256" key="1">
    <source>
        <dbReference type="SAM" id="MobiDB-lite"/>
    </source>
</evidence>
<evidence type="ECO:0000313" key="4">
    <source>
        <dbReference type="Proteomes" id="UP001501444"/>
    </source>
</evidence>
<dbReference type="Pfam" id="PF13424">
    <property type="entry name" value="TPR_12"/>
    <property type="match status" value="2"/>
</dbReference>
<dbReference type="Pfam" id="PF13374">
    <property type="entry name" value="TPR_10"/>
    <property type="match status" value="2"/>
</dbReference>
<evidence type="ECO:0000313" key="3">
    <source>
        <dbReference type="EMBL" id="GAA2367411.1"/>
    </source>
</evidence>
<feature type="compositionally biased region" description="Pro residues" evidence="1">
    <location>
        <begin position="260"/>
        <end position="270"/>
    </location>
</feature>
<protein>
    <recommendedName>
        <fullName evidence="5">Tetratricopeptide repeat protein</fullName>
    </recommendedName>
</protein>
<sequence length="595" mass="64764">MTGGRWSGQTRFLVVFVGLALVGLGVLTTVQFRSTAGAAALVGAGVLVGLAGLSGGAIVVRSADREERMASAGRAQQEGDAEGAYDRFVQLIRGHAPQAIAYHEGANAALYEAAGREGQKLQPVFGFFLGPIAMSEAHIIVDVRAGTGFSMARMQATLQALLVGPTAAFRAALVIVNAAPDDSILSSVRQLSTSLDRPVLAVAWRLGDHSDAISEAIVSLRRELRRRDHESPIEVPAEVFDEHEPDVYEPMRFPARPATNPAPAPPPIPHQQPQRMDDDVFPHVTSSNVYGTPAAEEPDPVEWPAPESRQRPSHPSPVYDDSASWQRATDLHWRGQLQEAEEAYREIVDARAHALGWDHPDTLTARDQHATVLRDLDRLAEALVECDEALTARVLILGEDHPDTLTSRSHLATIYHQLGDLTRAETEHQRVLESRTRVLGANHQETLISRSNLAKVYQDMGELDRAIDEHGTVMRARSRLLGAEHRDTLMSRSLLASALHHAGRLPEAEAEHRAVLGSRLRLLGPVHLDTAVSRHRLASVLHDLGRLDEAITEYRAAQAVYAQLLGASSPFARAAASDLALAERAMRGAQGSHRY</sequence>
<dbReference type="Proteomes" id="UP001501444">
    <property type="component" value="Unassembled WGS sequence"/>
</dbReference>
<keyword evidence="2" id="KW-0812">Transmembrane</keyword>
<dbReference type="SMART" id="SM00028">
    <property type="entry name" value="TPR"/>
    <property type="match status" value="3"/>
</dbReference>
<dbReference type="RefSeq" id="WP_344616553.1">
    <property type="nucleotide sequence ID" value="NZ_BAAARV010000066.1"/>
</dbReference>
<organism evidence="3 4">
    <name type="scientific">Dactylosporangium salmoneum</name>
    <dbReference type="NCBI Taxonomy" id="53361"/>
    <lineage>
        <taxon>Bacteria</taxon>
        <taxon>Bacillati</taxon>
        <taxon>Actinomycetota</taxon>
        <taxon>Actinomycetes</taxon>
        <taxon>Micromonosporales</taxon>
        <taxon>Micromonosporaceae</taxon>
        <taxon>Dactylosporangium</taxon>
    </lineage>
</organism>
<dbReference type="PANTHER" id="PTHR46082:SF6">
    <property type="entry name" value="AAA+ ATPASE DOMAIN-CONTAINING PROTEIN-RELATED"/>
    <property type="match status" value="1"/>
</dbReference>
<dbReference type="PANTHER" id="PTHR46082">
    <property type="entry name" value="ATP/GTP-BINDING PROTEIN-RELATED"/>
    <property type="match status" value="1"/>
</dbReference>
<gene>
    <name evidence="3" type="ORF">GCM10010170_066760</name>
</gene>
<proteinExistence type="predicted"/>
<reference evidence="3 4" key="1">
    <citation type="journal article" date="2019" name="Int. J. Syst. Evol. Microbiol.">
        <title>The Global Catalogue of Microorganisms (GCM) 10K type strain sequencing project: providing services to taxonomists for standard genome sequencing and annotation.</title>
        <authorList>
            <consortium name="The Broad Institute Genomics Platform"/>
            <consortium name="The Broad Institute Genome Sequencing Center for Infectious Disease"/>
            <person name="Wu L."/>
            <person name="Ma J."/>
        </authorList>
    </citation>
    <scope>NUCLEOTIDE SEQUENCE [LARGE SCALE GENOMIC DNA]</scope>
    <source>
        <strain evidence="3 4">JCM 3272</strain>
    </source>
</reference>
<dbReference type="InterPro" id="IPR011990">
    <property type="entry name" value="TPR-like_helical_dom_sf"/>
</dbReference>
<dbReference type="InterPro" id="IPR053137">
    <property type="entry name" value="NLR-like"/>
</dbReference>
<dbReference type="SUPFAM" id="SSF48452">
    <property type="entry name" value="TPR-like"/>
    <property type="match status" value="2"/>
</dbReference>
<comment type="caution">
    <text evidence="3">The sequence shown here is derived from an EMBL/GenBank/DDBJ whole genome shotgun (WGS) entry which is preliminary data.</text>
</comment>
<accession>A0ABN3H229</accession>
<feature type="region of interest" description="Disordered" evidence="1">
    <location>
        <begin position="239"/>
        <end position="323"/>
    </location>
</feature>
<keyword evidence="2" id="KW-0472">Membrane</keyword>
<name>A0ABN3H229_9ACTN</name>
<evidence type="ECO:0000256" key="2">
    <source>
        <dbReference type="SAM" id="Phobius"/>
    </source>
</evidence>
<keyword evidence="4" id="KW-1185">Reference proteome</keyword>
<evidence type="ECO:0008006" key="5">
    <source>
        <dbReference type="Google" id="ProtNLM"/>
    </source>
</evidence>
<dbReference type="Gene3D" id="1.25.40.10">
    <property type="entry name" value="Tetratricopeptide repeat domain"/>
    <property type="match status" value="2"/>
</dbReference>
<feature type="transmembrane region" description="Helical" evidence="2">
    <location>
        <begin position="12"/>
        <end position="32"/>
    </location>
</feature>
<feature type="transmembrane region" description="Helical" evidence="2">
    <location>
        <begin position="38"/>
        <end position="60"/>
    </location>
</feature>
<dbReference type="EMBL" id="BAAARV010000066">
    <property type="protein sequence ID" value="GAA2367411.1"/>
    <property type="molecule type" value="Genomic_DNA"/>
</dbReference>
<dbReference type="InterPro" id="IPR019734">
    <property type="entry name" value="TPR_rpt"/>
</dbReference>